<evidence type="ECO:0000313" key="4">
    <source>
        <dbReference type="Proteomes" id="UP000468735"/>
    </source>
</evidence>
<keyword evidence="2" id="KW-0472">Membrane</keyword>
<keyword evidence="2" id="KW-0812">Transmembrane</keyword>
<comment type="caution">
    <text evidence="3">The sequence shown here is derived from an EMBL/GenBank/DDBJ whole genome shotgun (WGS) entry which is preliminary data.</text>
</comment>
<proteinExistence type="predicted"/>
<evidence type="ECO:0000256" key="1">
    <source>
        <dbReference type="SAM" id="MobiDB-lite"/>
    </source>
</evidence>
<dbReference type="OrthoDB" id="153031at2"/>
<accession>A0A6H9Z873</accession>
<organism evidence="3 4">
    <name type="scientific">Actinomadura rudentiformis</name>
    <dbReference type="NCBI Taxonomy" id="359158"/>
    <lineage>
        <taxon>Bacteria</taxon>
        <taxon>Bacillati</taxon>
        <taxon>Actinomycetota</taxon>
        <taxon>Actinomycetes</taxon>
        <taxon>Streptosporangiales</taxon>
        <taxon>Thermomonosporaceae</taxon>
        <taxon>Actinomadura</taxon>
    </lineage>
</organism>
<dbReference type="Pfam" id="PF11271">
    <property type="entry name" value="PorA"/>
    <property type="match status" value="1"/>
</dbReference>
<keyword evidence="2" id="KW-1133">Transmembrane helix</keyword>
<dbReference type="RefSeq" id="WP_151558194.1">
    <property type="nucleotide sequence ID" value="NZ_WBMT01000002.1"/>
</dbReference>
<evidence type="ECO:0000313" key="3">
    <source>
        <dbReference type="EMBL" id="KAB2351446.1"/>
    </source>
</evidence>
<evidence type="ECO:0000256" key="2">
    <source>
        <dbReference type="SAM" id="Phobius"/>
    </source>
</evidence>
<feature type="region of interest" description="Disordered" evidence="1">
    <location>
        <begin position="311"/>
        <end position="353"/>
    </location>
</feature>
<name>A0A6H9Z873_9ACTN</name>
<gene>
    <name evidence="3" type="ORF">F8566_04135</name>
</gene>
<reference evidence="3 4" key="1">
    <citation type="submission" date="2019-09" db="EMBL/GenBank/DDBJ databases">
        <title>Actinomadura physcomitrii sp. nov., a novel actinomycete isolated from moss [Physcomitrium sphaericum (Ludw) Fuernr].</title>
        <authorList>
            <person name="Zhuang X."/>
            <person name="Liu C."/>
        </authorList>
    </citation>
    <scope>NUCLEOTIDE SEQUENCE [LARGE SCALE GENOMIC DNA]</scope>
    <source>
        <strain evidence="3 4">HMC1</strain>
    </source>
</reference>
<dbReference type="EMBL" id="WBMT01000002">
    <property type="protein sequence ID" value="KAB2351446.1"/>
    <property type="molecule type" value="Genomic_DNA"/>
</dbReference>
<dbReference type="InterPro" id="IPR021424">
    <property type="entry name" value="PorA"/>
</dbReference>
<dbReference type="AlphaFoldDB" id="A0A6H9Z873"/>
<dbReference type="Proteomes" id="UP000468735">
    <property type="component" value="Unassembled WGS sequence"/>
</dbReference>
<feature type="transmembrane region" description="Helical" evidence="2">
    <location>
        <begin position="285"/>
        <end position="305"/>
    </location>
</feature>
<keyword evidence="4" id="KW-1185">Reference proteome</keyword>
<protein>
    <submittedName>
        <fullName evidence="3">DUF3068 domain-containing protein</fullName>
    </submittedName>
</protein>
<sequence length="353" mass="39057">MRRKFGLVLVVFGAFFLTLAPLVRFYVADQLVRAPLNRYQRTTLEAPNATYFDTATLKMRRGVTLVAENTVRGDVRANNGDGDIAVWDSSTNIYDKAVPDKMIEVQGYRIAFDRRSSELVNCCGTNIGGDTKVQMSGYGLLFPVANVEKREYPFFDMTTRRTVPMRFEAEEKVQGIAAYRFTRQVPVTLTQKVNFKMPGDWLGLGKRSPAQKVDRYFQSTITQWIDPRTGVPVKVRQAIHSFVQTPDGRGRMTVASADLRTTEQGEKSLVAQADKAALIIAAVRVYVPAGSLVLGLIMLLLGAIAGRIADRKAARPPTKPVRRADGKFGEAQPAGAAPLQAEERPAPPPIRRP</sequence>